<keyword evidence="3" id="KW-1185">Reference proteome</keyword>
<organism evidence="2 3">
    <name type="scientific">Sphingobacterium anhuiense</name>
    <dbReference type="NCBI Taxonomy" id="493780"/>
    <lineage>
        <taxon>Bacteria</taxon>
        <taxon>Pseudomonadati</taxon>
        <taxon>Bacteroidota</taxon>
        <taxon>Sphingobacteriia</taxon>
        <taxon>Sphingobacteriales</taxon>
        <taxon>Sphingobacteriaceae</taxon>
        <taxon>Sphingobacterium</taxon>
    </lineage>
</organism>
<dbReference type="InterPro" id="IPR011990">
    <property type="entry name" value="TPR-like_helical_dom_sf"/>
</dbReference>
<reference evidence="3" key="1">
    <citation type="journal article" date="2019" name="Int. J. Syst. Evol. Microbiol.">
        <title>The Global Catalogue of Microorganisms (GCM) 10K type strain sequencing project: providing services to taxonomists for standard genome sequencing and annotation.</title>
        <authorList>
            <consortium name="The Broad Institute Genomics Platform"/>
            <consortium name="The Broad Institute Genome Sequencing Center for Infectious Disease"/>
            <person name="Wu L."/>
            <person name="Ma J."/>
        </authorList>
    </citation>
    <scope>NUCLEOTIDE SEQUENCE [LARGE SCALE GENOMIC DNA]</scope>
    <source>
        <strain evidence="3">KCTC 22209</strain>
    </source>
</reference>
<dbReference type="Pfam" id="PF12771">
    <property type="entry name" value="SusD-like_2"/>
    <property type="match status" value="1"/>
</dbReference>
<dbReference type="Proteomes" id="UP001597509">
    <property type="component" value="Unassembled WGS sequence"/>
</dbReference>
<feature type="chain" id="PRO_5046480435" evidence="1">
    <location>
        <begin position="21"/>
        <end position="501"/>
    </location>
</feature>
<keyword evidence="2" id="KW-0449">Lipoprotein</keyword>
<dbReference type="InterPro" id="IPR041662">
    <property type="entry name" value="SusD-like_2"/>
</dbReference>
<evidence type="ECO:0000313" key="3">
    <source>
        <dbReference type="Proteomes" id="UP001597509"/>
    </source>
</evidence>
<dbReference type="SUPFAM" id="SSF48452">
    <property type="entry name" value="TPR-like"/>
    <property type="match status" value="1"/>
</dbReference>
<gene>
    <name evidence="2" type="ORF">ACFS6I_13780</name>
</gene>
<keyword evidence="1" id="KW-0732">Signal</keyword>
<dbReference type="EMBL" id="JBHUPE010000005">
    <property type="protein sequence ID" value="MFD2905006.1"/>
    <property type="molecule type" value="Genomic_DNA"/>
</dbReference>
<evidence type="ECO:0000313" key="2">
    <source>
        <dbReference type="EMBL" id="MFD2905006.1"/>
    </source>
</evidence>
<name>A0ABW5YXQ2_9SPHI</name>
<dbReference type="Gene3D" id="1.25.40.390">
    <property type="match status" value="1"/>
</dbReference>
<dbReference type="RefSeq" id="WP_380921425.1">
    <property type="nucleotide sequence ID" value="NZ_JBHUPE010000005.1"/>
</dbReference>
<evidence type="ECO:0000256" key="1">
    <source>
        <dbReference type="SAM" id="SignalP"/>
    </source>
</evidence>
<sequence>MKKILFNIKFASILAIVCLAGCTKDFEKINTDPDALPDVPPQNMLINVLRNAGEQFGGDIDGYGTFAGYIVKIQYPDNMSGLIPTNNSYGNRWAACYYNITQMNDLLKKTEERAQAFKNVRTIARIWQNYMWSHLLDGWGDIPYSEAFKGMPGDGSLLKPKYDKQEDIFPAVLADLKKIADEMDKGIGEDIIGNYDIIYNADNNTALDVEMLRWQKFCNSLRLRMAMRISAVSPALAKSTIEEIAGNKDKYPVLETNAENCYLYYPGTLPYMEPWYKSGINGKRIDNWGMFDIFINYLNEVEDPRIASVAQKTNGGTYVGYQNGLTTSPSPLRSVSWIGEHYINNAGGYTPFYRSSETYYILAEAAMLGYNVGTTAEVAYNKAVMISMEDNGISEADAKAYLAGKGKFNNTKERIWWDMWVALFKENYEGWALYRRTGIPSTNYPSLNSVFKGKHDDQPWRLPYPNNEYLYNKVNTEAAAAGVVDQSWGKRLWWAKDNGKN</sequence>
<proteinExistence type="predicted"/>
<accession>A0ABW5YXQ2</accession>
<feature type="signal peptide" evidence="1">
    <location>
        <begin position="1"/>
        <end position="20"/>
    </location>
</feature>
<comment type="caution">
    <text evidence="2">The sequence shown here is derived from an EMBL/GenBank/DDBJ whole genome shotgun (WGS) entry which is preliminary data.</text>
</comment>
<protein>
    <submittedName>
        <fullName evidence="2">SusD/RagB family nutrient-binding outer membrane lipoprotein</fullName>
    </submittedName>
</protein>